<dbReference type="RefSeq" id="WP_095498077.1">
    <property type="nucleotide sequence ID" value="NZ_BSPO01000001.1"/>
</dbReference>
<dbReference type="EMBL" id="BSPO01000001">
    <property type="protein sequence ID" value="GLS82530.1"/>
    <property type="molecule type" value="Genomic_DNA"/>
</dbReference>
<gene>
    <name evidence="2" type="ORF">GCM10007894_05070</name>
</gene>
<proteinExistence type="predicted"/>
<evidence type="ECO:0000313" key="2">
    <source>
        <dbReference type="EMBL" id="GLS82530.1"/>
    </source>
</evidence>
<sequence length="111" mass="12083">MNTTNIRSSTTEDGTLAHLLYALFLAFPLYGLPAALGFVINLTQSTTQDGSLVANHVRWQRQSACIALLGYGVSIAVAPAWLSMSIVCITASWFAYRIVKGWLRLTDGCMV</sequence>
<keyword evidence="3" id="KW-1185">Reference proteome</keyword>
<keyword evidence="1" id="KW-0812">Transmembrane</keyword>
<organism evidence="2 3">
    <name type="scientific">Paraferrimonas haliotis</name>
    <dbReference type="NCBI Taxonomy" id="2013866"/>
    <lineage>
        <taxon>Bacteria</taxon>
        <taxon>Pseudomonadati</taxon>
        <taxon>Pseudomonadota</taxon>
        <taxon>Gammaproteobacteria</taxon>
        <taxon>Alteromonadales</taxon>
        <taxon>Ferrimonadaceae</taxon>
        <taxon>Paraferrimonas</taxon>
    </lineage>
</organism>
<evidence type="ECO:0008006" key="4">
    <source>
        <dbReference type="Google" id="ProtNLM"/>
    </source>
</evidence>
<accession>A0AA37TN87</accession>
<comment type="caution">
    <text evidence="2">The sequence shown here is derived from an EMBL/GenBank/DDBJ whole genome shotgun (WGS) entry which is preliminary data.</text>
</comment>
<dbReference type="AlphaFoldDB" id="A0AA37TN87"/>
<name>A0AA37TN87_9GAMM</name>
<protein>
    <recommendedName>
        <fullName evidence="4">DUF4870 domain-containing protein</fullName>
    </recommendedName>
</protein>
<evidence type="ECO:0000256" key="1">
    <source>
        <dbReference type="SAM" id="Phobius"/>
    </source>
</evidence>
<evidence type="ECO:0000313" key="3">
    <source>
        <dbReference type="Proteomes" id="UP001157439"/>
    </source>
</evidence>
<keyword evidence="1" id="KW-1133">Transmembrane helix</keyword>
<feature type="transmembrane region" description="Helical" evidence="1">
    <location>
        <begin position="64"/>
        <end position="96"/>
    </location>
</feature>
<dbReference type="Proteomes" id="UP001157439">
    <property type="component" value="Unassembled WGS sequence"/>
</dbReference>
<feature type="transmembrane region" description="Helical" evidence="1">
    <location>
        <begin position="20"/>
        <end position="43"/>
    </location>
</feature>
<keyword evidence="1" id="KW-0472">Membrane</keyword>
<reference evidence="2 3" key="1">
    <citation type="journal article" date="2014" name="Int. J. Syst. Evol. Microbiol.">
        <title>Complete genome sequence of Corynebacterium casei LMG S-19264T (=DSM 44701T), isolated from a smear-ripened cheese.</title>
        <authorList>
            <consortium name="US DOE Joint Genome Institute (JGI-PGF)"/>
            <person name="Walter F."/>
            <person name="Albersmeier A."/>
            <person name="Kalinowski J."/>
            <person name="Ruckert C."/>
        </authorList>
    </citation>
    <scope>NUCLEOTIDE SEQUENCE [LARGE SCALE GENOMIC DNA]</scope>
    <source>
        <strain evidence="2 3">NBRC 112785</strain>
    </source>
</reference>